<reference evidence="1 2" key="1">
    <citation type="submission" date="2019-03" db="EMBL/GenBank/DDBJ databases">
        <title>Draft genome sequences of novel Actinobacteria.</title>
        <authorList>
            <person name="Sahin N."/>
            <person name="Ay H."/>
            <person name="Saygin H."/>
        </authorList>
    </citation>
    <scope>NUCLEOTIDE SEQUENCE [LARGE SCALE GENOMIC DNA]</scope>
    <source>
        <strain evidence="1 2">DSM 45347</strain>
    </source>
</reference>
<keyword evidence="2" id="KW-1185">Reference proteome</keyword>
<dbReference type="RefSeq" id="WP_131942266.1">
    <property type="nucleotide sequence ID" value="NZ_BAAAMX010000029.1"/>
</dbReference>
<dbReference type="Gene3D" id="3.40.50.1000">
    <property type="entry name" value="HAD superfamily/HAD-like"/>
    <property type="match status" value="1"/>
</dbReference>
<dbReference type="SUPFAM" id="SSF56784">
    <property type="entry name" value="HAD-like"/>
    <property type="match status" value="1"/>
</dbReference>
<dbReference type="SFLD" id="SFLDG01135">
    <property type="entry name" value="C1.5.6:_HAD__Beta-PGM__Phospha"/>
    <property type="match status" value="1"/>
</dbReference>
<dbReference type="InterPro" id="IPR023198">
    <property type="entry name" value="PGP-like_dom2"/>
</dbReference>
<dbReference type="Gene3D" id="1.10.150.240">
    <property type="entry name" value="Putative phosphatase, domain 2"/>
    <property type="match status" value="1"/>
</dbReference>
<accession>A0A4R4NSS6</accession>
<keyword evidence="1" id="KW-0378">Hydrolase</keyword>
<proteinExistence type="predicted"/>
<dbReference type="SFLD" id="SFLDG01129">
    <property type="entry name" value="C1.5:_HAD__Beta-PGM__Phosphata"/>
    <property type="match status" value="1"/>
</dbReference>
<gene>
    <name evidence="1" type="ORF">E1284_23350</name>
</gene>
<dbReference type="PANTHER" id="PTHR43434:SF16">
    <property type="entry name" value="BLL8046 PROTEIN"/>
    <property type="match status" value="1"/>
</dbReference>
<dbReference type="NCBIfam" id="TIGR01549">
    <property type="entry name" value="HAD-SF-IA-v1"/>
    <property type="match status" value="1"/>
</dbReference>
<dbReference type="Pfam" id="PF00702">
    <property type="entry name" value="Hydrolase"/>
    <property type="match status" value="1"/>
</dbReference>
<dbReference type="GO" id="GO:0006281">
    <property type="term" value="P:DNA repair"/>
    <property type="evidence" value="ECO:0007669"/>
    <property type="project" value="TreeGrafter"/>
</dbReference>
<dbReference type="InterPro" id="IPR050155">
    <property type="entry name" value="HAD-like_hydrolase_sf"/>
</dbReference>
<dbReference type="InterPro" id="IPR023214">
    <property type="entry name" value="HAD_sf"/>
</dbReference>
<dbReference type="SFLD" id="SFLDS00003">
    <property type="entry name" value="Haloacid_Dehalogenase"/>
    <property type="match status" value="1"/>
</dbReference>
<sequence>MTDAVLFDVDGTLVDTNYLHATTWWQAFRQYGHTVPTGRIHRAIGMGSDKLLDHLLPDGRDRGDDDAIRSAHTALYAQFWSRLTPFDGAADLLRACAGRGRRVVLASSAAVPELTALRAALDADDAIDEATSASEVGQSKPAPDLVELALERAGVPAGRAVFVGDTRWDVEAAERAGMRCVCVLTGGWSREELQKAGAAAVYDDPRALLADLDASPLA</sequence>
<evidence type="ECO:0000313" key="1">
    <source>
        <dbReference type="EMBL" id="TDC12465.1"/>
    </source>
</evidence>
<dbReference type="Proteomes" id="UP000295431">
    <property type="component" value="Unassembled WGS sequence"/>
</dbReference>
<dbReference type="GO" id="GO:0008967">
    <property type="term" value="F:phosphoglycolate phosphatase activity"/>
    <property type="evidence" value="ECO:0007669"/>
    <property type="project" value="TreeGrafter"/>
</dbReference>
<organism evidence="1 2">
    <name type="scientific">Actinomadura bangladeshensis</name>
    <dbReference type="NCBI Taxonomy" id="453573"/>
    <lineage>
        <taxon>Bacteria</taxon>
        <taxon>Bacillati</taxon>
        <taxon>Actinomycetota</taxon>
        <taxon>Actinomycetes</taxon>
        <taxon>Streptosporangiales</taxon>
        <taxon>Thermomonosporaceae</taxon>
        <taxon>Actinomadura</taxon>
    </lineage>
</organism>
<dbReference type="EMBL" id="SMJW01000127">
    <property type="protein sequence ID" value="TDC12465.1"/>
    <property type="molecule type" value="Genomic_DNA"/>
</dbReference>
<dbReference type="InterPro" id="IPR036412">
    <property type="entry name" value="HAD-like_sf"/>
</dbReference>
<dbReference type="NCBIfam" id="TIGR01509">
    <property type="entry name" value="HAD-SF-IA-v3"/>
    <property type="match status" value="1"/>
</dbReference>
<comment type="caution">
    <text evidence="1">The sequence shown here is derived from an EMBL/GenBank/DDBJ whole genome shotgun (WGS) entry which is preliminary data.</text>
</comment>
<dbReference type="OrthoDB" id="9793014at2"/>
<protein>
    <submittedName>
        <fullName evidence="1">HAD family hydrolase</fullName>
    </submittedName>
</protein>
<name>A0A4R4NSS6_9ACTN</name>
<evidence type="ECO:0000313" key="2">
    <source>
        <dbReference type="Proteomes" id="UP000295431"/>
    </source>
</evidence>
<dbReference type="PANTHER" id="PTHR43434">
    <property type="entry name" value="PHOSPHOGLYCOLATE PHOSPHATASE"/>
    <property type="match status" value="1"/>
</dbReference>
<dbReference type="GO" id="GO:0005829">
    <property type="term" value="C:cytosol"/>
    <property type="evidence" value="ECO:0007669"/>
    <property type="project" value="TreeGrafter"/>
</dbReference>
<dbReference type="InterPro" id="IPR006439">
    <property type="entry name" value="HAD-SF_hydro_IA"/>
</dbReference>
<dbReference type="AlphaFoldDB" id="A0A4R4NSS6"/>